<dbReference type="Proteomes" id="UP000295703">
    <property type="component" value="Unassembled WGS sequence"/>
</dbReference>
<feature type="region of interest" description="Disordered" evidence="1">
    <location>
        <begin position="624"/>
        <end position="643"/>
    </location>
</feature>
<reference evidence="4 5" key="1">
    <citation type="submission" date="2018-12" db="EMBL/GenBank/DDBJ databases">
        <title>Genome sequence and assembly of Colletotrichum trifolii.</title>
        <authorList>
            <person name="Gan P."/>
            <person name="Shirasu K."/>
        </authorList>
    </citation>
    <scope>NUCLEOTIDE SEQUENCE [LARGE SCALE GENOMIC DNA]</scope>
    <source>
        <strain evidence="4 5">543-2</strain>
    </source>
</reference>
<feature type="region of interest" description="Disordered" evidence="1">
    <location>
        <begin position="69"/>
        <end position="91"/>
    </location>
</feature>
<evidence type="ECO:0008006" key="6">
    <source>
        <dbReference type="Google" id="ProtNLM"/>
    </source>
</evidence>
<name>A0A4R8RGZ7_COLTR</name>
<evidence type="ECO:0000256" key="1">
    <source>
        <dbReference type="SAM" id="MobiDB-lite"/>
    </source>
</evidence>
<comment type="caution">
    <text evidence="4">The sequence shown here is derived from an EMBL/GenBank/DDBJ whole genome shotgun (WGS) entry which is preliminary data.</text>
</comment>
<feature type="domain" description="Transcription factor IIIC 90kDa subunit N-terminal" evidence="2">
    <location>
        <begin position="50"/>
        <end position="602"/>
    </location>
</feature>
<evidence type="ECO:0000259" key="3">
    <source>
        <dbReference type="Pfam" id="PF12660"/>
    </source>
</evidence>
<feature type="compositionally biased region" description="Basic and acidic residues" evidence="1">
    <location>
        <begin position="632"/>
        <end position="643"/>
    </location>
</feature>
<dbReference type="STRING" id="5466.A0A4R8RGZ7"/>
<evidence type="ECO:0000313" key="5">
    <source>
        <dbReference type="Proteomes" id="UP000295703"/>
    </source>
</evidence>
<evidence type="ECO:0000259" key="2">
    <source>
        <dbReference type="Pfam" id="PF12657"/>
    </source>
</evidence>
<dbReference type="InterPro" id="IPR024764">
    <property type="entry name" value="TFIIIC_Znf"/>
</dbReference>
<keyword evidence="5" id="KW-1185">Reference proteome</keyword>
<protein>
    <recommendedName>
        <fullName evidence="6">Transcription factor IIIC putative zinc-finger domain-containing protein</fullName>
    </recommendedName>
</protein>
<proteinExistence type="predicted"/>
<feature type="domain" description="Transcription factor IIIC putative zinc-finger" evidence="3">
    <location>
        <begin position="691"/>
        <end position="745"/>
    </location>
</feature>
<accession>A0A4R8RGZ7</accession>
<dbReference type="AlphaFoldDB" id="A0A4R8RGZ7"/>
<dbReference type="Pfam" id="PF12660">
    <property type="entry name" value="zf-TFIIIC"/>
    <property type="match status" value="1"/>
</dbReference>
<feature type="compositionally biased region" description="Acidic residues" evidence="1">
    <location>
        <begin position="546"/>
        <end position="571"/>
    </location>
</feature>
<feature type="region of interest" description="Disordered" evidence="1">
    <location>
        <begin position="540"/>
        <end position="572"/>
    </location>
</feature>
<evidence type="ECO:0000313" key="4">
    <source>
        <dbReference type="EMBL" id="TDZ61150.1"/>
    </source>
</evidence>
<dbReference type="EMBL" id="RYZW01000032">
    <property type="protein sequence ID" value="TDZ61150.1"/>
    <property type="molecule type" value="Genomic_DNA"/>
</dbReference>
<sequence>MNQETIEAFARALSTFLYSHAELTNESKIPPLKTINLKSRPLTRRALAFSCDAELAVAADDSVHVFLPEFPSPEDPASSSSKPGANVDNNAAANPTLANAALAAAKEAQDGKKLRREQYYTYMIRIPTSRKPDPRMNASLFAAQGVPMQSHENENAEDAYSSFEGVGSSTVTGFGASLNQLIALEWSPAGVGRNLRPVLGLMLTNGALLVVGERVGGEDVDLGTRMRNFRDWRILWGVGANLPLPDAEAEDGERLPHDKIRSFAWAKKIENGRALLAYANDEEEVVLLSVQYYLPNDAGDGAEASSYVWDVQEVARFDGAGPHPPQKVTDLDYVPYKSVFSLRWSPWLLTEDTRTAVITYCARSYVGSRRVTIPRNWERGTSLEINLDERDVVGICVNLLPGAFVEYEDAVWDQDGSKVCRGVIATPFKALPFQVALNAPERDPDEGHDTSVCGTTYPTDTTSTDSTNPITSLVIHAPDMTKRTKAPSYSLVRLSATSLNNNWFQQNAANTVLDELPKWAETISSTVKLSVPVSMLGRGGGAIATDDAESAASDDDDSDDDDDFDLPEDAGEQINPYRVRIMGMTESPAGAVSAVLVSQHSTQRPEKSVKTRVLFGGKELLAPTSGDATDVDGTKSRRSERSPFWDRLSTEAKMWDWMYGAGADVPGTLGSEVELSVDNSLKERFAEVRKEQRCVFCETELEHQGRESVCRRGHTFAICAATGLSILAPGISRACGVCGRRCLVAWKVLEIARKHFGPDAKLEPSEEVCGGCGA</sequence>
<dbReference type="InterPro" id="IPR024761">
    <property type="entry name" value="TFIIIC_delta_N"/>
</dbReference>
<gene>
    <name evidence="4" type="ORF">CTRI78_v004450</name>
</gene>
<organism evidence="4 5">
    <name type="scientific">Colletotrichum trifolii</name>
    <dbReference type="NCBI Taxonomy" id="5466"/>
    <lineage>
        <taxon>Eukaryota</taxon>
        <taxon>Fungi</taxon>
        <taxon>Dikarya</taxon>
        <taxon>Ascomycota</taxon>
        <taxon>Pezizomycotina</taxon>
        <taxon>Sordariomycetes</taxon>
        <taxon>Hypocreomycetidae</taxon>
        <taxon>Glomerellales</taxon>
        <taxon>Glomerellaceae</taxon>
        <taxon>Colletotrichum</taxon>
        <taxon>Colletotrichum orbiculare species complex</taxon>
    </lineage>
</organism>
<dbReference type="Pfam" id="PF12657">
    <property type="entry name" value="TFIIIC_delta"/>
    <property type="match status" value="1"/>
</dbReference>